<evidence type="ECO:0000256" key="1">
    <source>
        <dbReference type="ARBA" id="ARBA00004377"/>
    </source>
</evidence>
<comment type="subcellular location">
    <subcellularLocation>
        <location evidence="1 9">Cell inner membrane</location>
        <topology evidence="1 9">Single-pass membrane protein</topology>
    </subcellularLocation>
</comment>
<evidence type="ECO:0000256" key="8">
    <source>
        <dbReference type="ARBA" id="ARBA00023136"/>
    </source>
</evidence>
<evidence type="ECO:0000256" key="9">
    <source>
        <dbReference type="RuleBase" id="RU365093"/>
    </source>
</evidence>
<keyword evidence="3 9" id="KW-0813">Transport</keyword>
<evidence type="ECO:0000256" key="4">
    <source>
        <dbReference type="ARBA" id="ARBA00022475"/>
    </source>
</evidence>
<dbReference type="PROSITE" id="PS00543">
    <property type="entry name" value="HLYD_FAMILY"/>
    <property type="match status" value="1"/>
</dbReference>
<dbReference type="InterPro" id="IPR050739">
    <property type="entry name" value="MFP"/>
</dbReference>
<evidence type="ECO:0000256" key="10">
    <source>
        <dbReference type="SAM" id="Coils"/>
    </source>
</evidence>
<dbReference type="Gene3D" id="1.10.287.470">
    <property type="entry name" value="Helix hairpin bin"/>
    <property type="match status" value="1"/>
</dbReference>
<dbReference type="RefSeq" id="WP_210810284.1">
    <property type="nucleotide sequence ID" value="NZ_JAGQDG010000006.1"/>
</dbReference>
<dbReference type="PANTHER" id="PTHR30386:SF26">
    <property type="entry name" value="TRANSPORT PROTEIN COMB"/>
    <property type="match status" value="1"/>
</dbReference>
<organism evidence="12 13">
    <name type="scientific">Ideonella paludis</name>
    <dbReference type="NCBI Taxonomy" id="1233411"/>
    <lineage>
        <taxon>Bacteria</taxon>
        <taxon>Pseudomonadati</taxon>
        <taxon>Pseudomonadota</taxon>
        <taxon>Betaproteobacteria</taxon>
        <taxon>Burkholderiales</taxon>
        <taxon>Sphaerotilaceae</taxon>
        <taxon>Ideonella</taxon>
    </lineage>
</organism>
<dbReference type="NCBIfam" id="TIGR01843">
    <property type="entry name" value="type_I_hlyD"/>
    <property type="match status" value="1"/>
</dbReference>
<gene>
    <name evidence="12" type="ORF">KAK11_16280</name>
</gene>
<dbReference type="InterPro" id="IPR058982">
    <property type="entry name" value="Beta-barrel_AprE"/>
</dbReference>
<reference evidence="12 13" key="1">
    <citation type="submission" date="2021-04" db="EMBL/GenBank/DDBJ databases">
        <title>The genome sequence of type strain Ideonella paludis KCTC 32238.</title>
        <authorList>
            <person name="Liu Y."/>
        </authorList>
    </citation>
    <scope>NUCLEOTIDE SEQUENCE [LARGE SCALE GENOMIC DNA]</scope>
    <source>
        <strain evidence="12 13">KCTC 32238</strain>
    </source>
</reference>
<proteinExistence type="inferred from homology"/>
<keyword evidence="7 9" id="KW-1133">Transmembrane helix</keyword>
<keyword evidence="4 9" id="KW-1003">Cell membrane</keyword>
<evidence type="ECO:0000256" key="5">
    <source>
        <dbReference type="ARBA" id="ARBA00022519"/>
    </source>
</evidence>
<evidence type="ECO:0000256" key="6">
    <source>
        <dbReference type="ARBA" id="ARBA00022692"/>
    </source>
</evidence>
<dbReference type="EMBL" id="JAGQDG010000006">
    <property type="protein sequence ID" value="MBQ0936885.1"/>
    <property type="molecule type" value="Genomic_DNA"/>
</dbReference>
<keyword evidence="5 9" id="KW-0997">Cell inner membrane</keyword>
<feature type="transmembrane region" description="Helical" evidence="9">
    <location>
        <begin position="88"/>
        <end position="106"/>
    </location>
</feature>
<sequence length="461" mass="49945">MSKEKRWRAVLSGRADGVVGGGGAMAPPSSRPLHVASSAAPPKARWRFWPLGSSSGARRHRPVREEDLKFLDAVKAAQQVHARPGANAALYLIVVGVAAITLWAAMTQVEQITRTEARVVPEGREQVISSLEGGILRELMVREGAQVTAGQPLARLDPTRFESQQSEGASRVLSLKATLARLRAEADGRALSFPADVAREAKLVAAETDAYTARRRLLAEAIGANQTSIALVQRELNVAQHMSERGLMSDVEVMRLKRQINDMRQQSLERANRFRQEASTELLKVQAELAQLEEQMVAREDVVKRTVLNSPVDGLVKNIRANTLGGVVGPGAPIMEIVPKTARLLVEAKVKPADIGFVRVGQTATMKLSAYEFNLYGGLTGTVESISPDALGEPDKPGGGPDATWFRALVSIDTSTLRAQGKELPVIPGMTGTVEINTGQRSVLDFVLRPLLKAKEAFRER</sequence>
<keyword evidence="8 9" id="KW-0472">Membrane</keyword>
<evidence type="ECO:0000259" key="11">
    <source>
        <dbReference type="Pfam" id="PF26002"/>
    </source>
</evidence>
<comment type="caution">
    <text evidence="12">The sequence shown here is derived from an EMBL/GenBank/DDBJ whole genome shotgun (WGS) entry which is preliminary data.</text>
</comment>
<dbReference type="PRINTS" id="PR01490">
    <property type="entry name" value="RTXTOXIND"/>
</dbReference>
<dbReference type="InterPro" id="IPR006144">
    <property type="entry name" value="Secretion_HlyD_CS"/>
</dbReference>
<evidence type="ECO:0000256" key="2">
    <source>
        <dbReference type="ARBA" id="ARBA00009477"/>
    </source>
</evidence>
<dbReference type="InterPro" id="IPR010129">
    <property type="entry name" value="T1SS_HlyD"/>
</dbReference>
<dbReference type="SUPFAM" id="SSF111369">
    <property type="entry name" value="HlyD-like secretion proteins"/>
    <property type="match status" value="1"/>
</dbReference>
<protein>
    <recommendedName>
        <fullName evidence="9">Membrane fusion protein (MFP) family protein</fullName>
    </recommendedName>
</protein>
<dbReference type="Gene3D" id="2.40.30.170">
    <property type="match status" value="1"/>
</dbReference>
<comment type="similarity">
    <text evidence="2 9">Belongs to the membrane fusion protein (MFP) (TC 8.A.1) family.</text>
</comment>
<dbReference type="Proteomes" id="UP000672097">
    <property type="component" value="Unassembled WGS sequence"/>
</dbReference>
<keyword evidence="13" id="KW-1185">Reference proteome</keyword>
<feature type="coiled-coil region" evidence="10">
    <location>
        <begin position="275"/>
        <end position="302"/>
    </location>
</feature>
<accession>A0ABS5E0E5</accession>
<dbReference type="Gene3D" id="2.40.50.100">
    <property type="match status" value="1"/>
</dbReference>
<feature type="domain" description="AprE-like beta-barrel" evidence="11">
    <location>
        <begin position="344"/>
        <end position="439"/>
    </location>
</feature>
<evidence type="ECO:0000256" key="3">
    <source>
        <dbReference type="ARBA" id="ARBA00022448"/>
    </source>
</evidence>
<evidence type="ECO:0000313" key="13">
    <source>
        <dbReference type="Proteomes" id="UP000672097"/>
    </source>
</evidence>
<dbReference type="Pfam" id="PF26002">
    <property type="entry name" value="Beta-barrel_AprE"/>
    <property type="match status" value="1"/>
</dbReference>
<name>A0ABS5E0E5_9BURK</name>
<keyword evidence="10" id="KW-0175">Coiled coil</keyword>
<evidence type="ECO:0000313" key="12">
    <source>
        <dbReference type="EMBL" id="MBQ0936885.1"/>
    </source>
</evidence>
<keyword evidence="6 9" id="KW-0812">Transmembrane</keyword>
<dbReference type="PANTHER" id="PTHR30386">
    <property type="entry name" value="MEMBRANE FUSION SUBUNIT OF EMRAB-TOLC MULTIDRUG EFFLUX PUMP"/>
    <property type="match status" value="1"/>
</dbReference>
<evidence type="ECO:0000256" key="7">
    <source>
        <dbReference type="ARBA" id="ARBA00022989"/>
    </source>
</evidence>